<dbReference type="PANTHER" id="PTHR43156">
    <property type="entry name" value="STAGE II SPORULATION PROTEIN E-RELATED"/>
    <property type="match status" value="1"/>
</dbReference>
<sequence length="293" mass="31913">MKWIIQQVTDVTAFVHSPRARQLDEVPPERTAGMAAELYARALELHRLNQELRQAHAREQQVAITLQEAMLCVPDLDRHTNIAVRYLPATASLNVCGDWYDIVDLPPDRYAVAVGDVVGHGLDAAAVMGMLRSALSAVIRAIPSPAQALEVLGFYARSMDGAMAATDVKVLVDTRSKLIINSNAGHPPPILLHIDGTYDLLDQATDPPLGTREHHVPRPQAGLPYRPGDTLVLYTDGLIERRDEDIDAGLERLTTALAQDRTLLPDLLADALLTRLDVAGGASDDIALVIIRL</sequence>
<evidence type="ECO:0000256" key="1">
    <source>
        <dbReference type="ARBA" id="ARBA00022801"/>
    </source>
</evidence>
<evidence type="ECO:0000313" key="4">
    <source>
        <dbReference type="Proteomes" id="UP001501095"/>
    </source>
</evidence>
<keyword evidence="1" id="KW-0378">Hydrolase</keyword>
<dbReference type="Pfam" id="PF07228">
    <property type="entry name" value="SpoIIE"/>
    <property type="match status" value="1"/>
</dbReference>
<dbReference type="Proteomes" id="UP001501095">
    <property type="component" value="Unassembled WGS sequence"/>
</dbReference>
<comment type="caution">
    <text evidence="3">The sequence shown here is derived from an EMBL/GenBank/DDBJ whole genome shotgun (WGS) entry which is preliminary data.</text>
</comment>
<protein>
    <recommendedName>
        <fullName evidence="2">PPM-type phosphatase domain-containing protein</fullName>
    </recommendedName>
</protein>
<dbReference type="SMART" id="SM00331">
    <property type="entry name" value="PP2C_SIG"/>
    <property type="match status" value="1"/>
</dbReference>
<dbReference type="InterPro" id="IPR052016">
    <property type="entry name" value="Bact_Sigma-Reg"/>
</dbReference>
<name>A0ABN3NV39_9ACTN</name>
<organism evidence="3 4">
    <name type="scientific">Streptomyces levis</name>
    <dbReference type="NCBI Taxonomy" id="285566"/>
    <lineage>
        <taxon>Bacteria</taxon>
        <taxon>Bacillati</taxon>
        <taxon>Actinomycetota</taxon>
        <taxon>Actinomycetes</taxon>
        <taxon>Kitasatosporales</taxon>
        <taxon>Streptomycetaceae</taxon>
        <taxon>Streptomyces</taxon>
    </lineage>
</organism>
<dbReference type="Gene3D" id="3.60.40.10">
    <property type="entry name" value="PPM-type phosphatase domain"/>
    <property type="match status" value="1"/>
</dbReference>
<dbReference type="InterPro" id="IPR036457">
    <property type="entry name" value="PPM-type-like_dom_sf"/>
</dbReference>
<gene>
    <name evidence="3" type="ORF">GCM10010423_42220</name>
</gene>
<feature type="domain" description="PPM-type phosphatase" evidence="2">
    <location>
        <begin position="77"/>
        <end position="293"/>
    </location>
</feature>
<evidence type="ECO:0000259" key="2">
    <source>
        <dbReference type="SMART" id="SM00331"/>
    </source>
</evidence>
<dbReference type="PANTHER" id="PTHR43156:SF2">
    <property type="entry name" value="STAGE II SPORULATION PROTEIN E"/>
    <property type="match status" value="1"/>
</dbReference>
<dbReference type="EMBL" id="BAAATM010000013">
    <property type="protein sequence ID" value="GAA2539902.1"/>
    <property type="molecule type" value="Genomic_DNA"/>
</dbReference>
<proteinExistence type="predicted"/>
<evidence type="ECO:0000313" key="3">
    <source>
        <dbReference type="EMBL" id="GAA2539902.1"/>
    </source>
</evidence>
<accession>A0ABN3NV39</accession>
<reference evidence="3 4" key="1">
    <citation type="journal article" date="2019" name="Int. J. Syst. Evol. Microbiol.">
        <title>The Global Catalogue of Microorganisms (GCM) 10K type strain sequencing project: providing services to taxonomists for standard genome sequencing and annotation.</title>
        <authorList>
            <consortium name="The Broad Institute Genomics Platform"/>
            <consortium name="The Broad Institute Genome Sequencing Center for Infectious Disease"/>
            <person name="Wu L."/>
            <person name="Ma J."/>
        </authorList>
    </citation>
    <scope>NUCLEOTIDE SEQUENCE [LARGE SCALE GENOMIC DNA]</scope>
    <source>
        <strain evidence="3 4">JCM 6924</strain>
    </source>
</reference>
<keyword evidence="4" id="KW-1185">Reference proteome</keyword>
<dbReference type="SUPFAM" id="SSF81606">
    <property type="entry name" value="PP2C-like"/>
    <property type="match status" value="1"/>
</dbReference>
<dbReference type="InterPro" id="IPR001932">
    <property type="entry name" value="PPM-type_phosphatase-like_dom"/>
</dbReference>